<dbReference type="GO" id="GO:0031048">
    <property type="term" value="P:regulatory ncRNA-mediated heterochromatin formation"/>
    <property type="evidence" value="ECO:0007669"/>
    <property type="project" value="TreeGrafter"/>
</dbReference>
<dbReference type="InterPro" id="IPR045055">
    <property type="entry name" value="DNA2/NAM7-like"/>
</dbReference>
<sequence>MLIEYRSLGDVDVLKAAKVVGMTTTGAAKHQSTLRALRPRIVIVEEAAEVLEAHIITSLTRACQHLILIGDHKQLRPSPAVYELAKKYKLEISLFERLINNGYPYRMLKNQHRMSPVNFFLLYLL</sequence>
<dbReference type="InterPro" id="IPR027417">
    <property type="entry name" value="P-loop_NTPase"/>
</dbReference>
<dbReference type="GO" id="GO:0031380">
    <property type="term" value="C:nuclear RNA-directed RNA polymerase complex"/>
    <property type="evidence" value="ECO:0007669"/>
    <property type="project" value="TreeGrafter"/>
</dbReference>
<reference evidence="3" key="1">
    <citation type="submission" date="2022-11" db="UniProtKB">
        <authorList>
            <consortium name="WormBaseParasite"/>
        </authorList>
    </citation>
    <scope>IDENTIFICATION</scope>
</reference>
<evidence type="ECO:0000313" key="2">
    <source>
        <dbReference type="Proteomes" id="UP000887577"/>
    </source>
</evidence>
<dbReference type="Proteomes" id="UP000887577">
    <property type="component" value="Unplaced"/>
</dbReference>
<keyword evidence="2" id="KW-1185">Reference proteome</keyword>
<feature type="domain" description="DNA2/NAM7 helicase helicase" evidence="1">
    <location>
        <begin position="12"/>
        <end position="77"/>
    </location>
</feature>
<dbReference type="WBParaSite" id="PSU_v2.g15932.t1">
    <property type="protein sequence ID" value="PSU_v2.g15932.t1"/>
    <property type="gene ID" value="PSU_v2.g15932"/>
</dbReference>
<dbReference type="CDD" id="cd17936">
    <property type="entry name" value="EEXXEc_NFX1"/>
    <property type="match status" value="1"/>
</dbReference>
<dbReference type="Pfam" id="PF13086">
    <property type="entry name" value="AAA_11"/>
    <property type="match status" value="1"/>
</dbReference>
<dbReference type="PANTHER" id="PTHR10887">
    <property type="entry name" value="DNA2/NAM7 HELICASE FAMILY"/>
    <property type="match status" value="1"/>
</dbReference>
<dbReference type="InterPro" id="IPR041677">
    <property type="entry name" value="DNA2/NAM7_AAA_11"/>
</dbReference>
<dbReference type="PANTHER" id="PTHR10887:SF341">
    <property type="entry name" value="NFX1-TYPE ZINC FINGER-CONTAINING PROTEIN 1"/>
    <property type="match status" value="1"/>
</dbReference>
<protein>
    <submittedName>
        <fullName evidence="3">DNA2/NAM7 helicase helicase domain-containing protein</fullName>
    </submittedName>
</protein>
<name>A0A914YEX0_9BILA</name>
<evidence type="ECO:0000313" key="3">
    <source>
        <dbReference type="WBParaSite" id="PSU_v2.g15932.t1"/>
    </source>
</evidence>
<evidence type="ECO:0000259" key="1">
    <source>
        <dbReference type="Pfam" id="PF13086"/>
    </source>
</evidence>
<accession>A0A914YEX0</accession>
<dbReference type="AlphaFoldDB" id="A0A914YEX0"/>
<dbReference type="SUPFAM" id="SSF52540">
    <property type="entry name" value="P-loop containing nucleoside triphosphate hydrolases"/>
    <property type="match status" value="1"/>
</dbReference>
<dbReference type="Gene3D" id="3.40.50.300">
    <property type="entry name" value="P-loop containing nucleotide triphosphate hydrolases"/>
    <property type="match status" value="1"/>
</dbReference>
<organism evidence="2 3">
    <name type="scientific">Panagrolaimus superbus</name>
    <dbReference type="NCBI Taxonomy" id="310955"/>
    <lineage>
        <taxon>Eukaryota</taxon>
        <taxon>Metazoa</taxon>
        <taxon>Ecdysozoa</taxon>
        <taxon>Nematoda</taxon>
        <taxon>Chromadorea</taxon>
        <taxon>Rhabditida</taxon>
        <taxon>Tylenchina</taxon>
        <taxon>Panagrolaimomorpha</taxon>
        <taxon>Panagrolaimoidea</taxon>
        <taxon>Panagrolaimidae</taxon>
        <taxon>Panagrolaimus</taxon>
    </lineage>
</organism>
<proteinExistence type="predicted"/>
<dbReference type="GO" id="GO:0004386">
    <property type="term" value="F:helicase activity"/>
    <property type="evidence" value="ECO:0007669"/>
    <property type="project" value="InterPro"/>
</dbReference>